<evidence type="ECO:0000313" key="7">
    <source>
        <dbReference type="EMBL" id="MCP1726433.1"/>
    </source>
</evidence>
<dbReference type="Pfam" id="PF00512">
    <property type="entry name" value="HisKA"/>
    <property type="match status" value="1"/>
</dbReference>
<dbReference type="SUPFAM" id="SSF55874">
    <property type="entry name" value="ATPase domain of HSP90 chaperone/DNA topoisomerase II/histidine kinase"/>
    <property type="match status" value="1"/>
</dbReference>
<dbReference type="Gene3D" id="3.30.450.20">
    <property type="entry name" value="PAS domain"/>
    <property type="match status" value="1"/>
</dbReference>
<evidence type="ECO:0000256" key="1">
    <source>
        <dbReference type="ARBA" id="ARBA00000085"/>
    </source>
</evidence>
<dbReference type="InterPro" id="IPR036890">
    <property type="entry name" value="HATPase_C_sf"/>
</dbReference>
<accession>A0ABT1G561</accession>
<evidence type="ECO:0000256" key="4">
    <source>
        <dbReference type="SAM" id="Coils"/>
    </source>
</evidence>
<feature type="domain" description="PAS" evidence="6">
    <location>
        <begin position="66"/>
        <end position="102"/>
    </location>
</feature>
<gene>
    <name evidence="7" type="ORF">J2T60_000398</name>
</gene>
<organism evidence="7 8">
    <name type="scientific">Natronospira proteinivora</name>
    <dbReference type="NCBI Taxonomy" id="1807133"/>
    <lineage>
        <taxon>Bacteria</taxon>
        <taxon>Pseudomonadati</taxon>
        <taxon>Pseudomonadota</taxon>
        <taxon>Gammaproteobacteria</taxon>
        <taxon>Natronospirales</taxon>
        <taxon>Natronospiraceae</taxon>
        <taxon>Natronospira</taxon>
    </lineage>
</organism>
<dbReference type="EC" id="2.7.13.3" evidence="2"/>
<dbReference type="CDD" id="cd00130">
    <property type="entry name" value="PAS"/>
    <property type="match status" value="1"/>
</dbReference>
<dbReference type="Gene3D" id="3.30.565.10">
    <property type="entry name" value="Histidine kinase-like ATPase, C-terminal domain"/>
    <property type="match status" value="1"/>
</dbReference>
<keyword evidence="4" id="KW-0175">Coiled coil</keyword>
<feature type="coiled-coil region" evidence="4">
    <location>
        <begin position="28"/>
        <end position="55"/>
    </location>
</feature>
<dbReference type="CDD" id="cd00082">
    <property type="entry name" value="HisKA"/>
    <property type="match status" value="1"/>
</dbReference>
<dbReference type="RefSeq" id="WP_253444712.1">
    <property type="nucleotide sequence ID" value="NZ_JALJYF010000001.1"/>
</dbReference>
<dbReference type="Gene3D" id="1.10.287.130">
    <property type="match status" value="1"/>
</dbReference>
<protein>
    <recommendedName>
        <fullName evidence="2">histidine kinase</fullName>
        <ecNumber evidence="2">2.7.13.3</ecNumber>
    </recommendedName>
</protein>
<keyword evidence="3" id="KW-0597">Phosphoprotein</keyword>
<dbReference type="InterPro" id="IPR003594">
    <property type="entry name" value="HATPase_dom"/>
</dbReference>
<dbReference type="PROSITE" id="PS50112">
    <property type="entry name" value="PAS"/>
    <property type="match status" value="1"/>
</dbReference>
<feature type="domain" description="Histidine kinase" evidence="5">
    <location>
        <begin position="181"/>
        <end position="391"/>
    </location>
</feature>
<comment type="caution">
    <text evidence="7">The sequence shown here is derived from an EMBL/GenBank/DDBJ whole genome shotgun (WGS) entry which is preliminary data.</text>
</comment>
<dbReference type="GO" id="GO:0004673">
    <property type="term" value="F:protein histidine kinase activity"/>
    <property type="evidence" value="ECO:0007669"/>
    <property type="project" value="UniProtKB-EC"/>
</dbReference>
<dbReference type="EMBL" id="JALJYF010000001">
    <property type="protein sequence ID" value="MCP1726433.1"/>
    <property type="molecule type" value="Genomic_DNA"/>
</dbReference>
<dbReference type="SMART" id="SM00388">
    <property type="entry name" value="HisKA"/>
    <property type="match status" value="1"/>
</dbReference>
<dbReference type="InterPro" id="IPR003661">
    <property type="entry name" value="HisK_dim/P_dom"/>
</dbReference>
<dbReference type="InterPro" id="IPR035965">
    <property type="entry name" value="PAS-like_dom_sf"/>
</dbReference>
<evidence type="ECO:0000313" key="8">
    <source>
        <dbReference type="Proteomes" id="UP001523550"/>
    </source>
</evidence>
<evidence type="ECO:0000256" key="3">
    <source>
        <dbReference type="ARBA" id="ARBA00022553"/>
    </source>
</evidence>
<keyword evidence="8" id="KW-1185">Reference proteome</keyword>
<dbReference type="Pfam" id="PF02518">
    <property type="entry name" value="HATPase_c"/>
    <property type="match status" value="1"/>
</dbReference>
<dbReference type="SMART" id="SM00387">
    <property type="entry name" value="HATPase_c"/>
    <property type="match status" value="1"/>
</dbReference>
<proteinExistence type="predicted"/>
<dbReference type="PANTHER" id="PTHR43065:SF29">
    <property type="entry name" value="SENSOR PROTEIN KINASE FLES"/>
    <property type="match status" value="1"/>
</dbReference>
<keyword evidence="7" id="KW-0808">Transferase</keyword>
<dbReference type="SUPFAM" id="SSF55785">
    <property type="entry name" value="PYP-like sensor domain (PAS domain)"/>
    <property type="match status" value="1"/>
</dbReference>
<dbReference type="Proteomes" id="UP001523550">
    <property type="component" value="Unassembled WGS sequence"/>
</dbReference>
<evidence type="ECO:0000259" key="5">
    <source>
        <dbReference type="PROSITE" id="PS50109"/>
    </source>
</evidence>
<dbReference type="PROSITE" id="PS50109">
    <property type="entry name" value="HIS_KIN"/>
    <property type="match status" value="1"/>
</dbReference>
<reference evidence="7 8" key="1">
    <citation type="submission" date="2022-03" db="EMBL/GenBank/DDBJ databases">
        <title>Genomic Encyclopedia of Type Strains, Phase III (KMG-III): the genomes of soil and plant-associated and newly described type strains.</title>
        <authorList>
            <person name="Whitman W."/>
        </authorList>
    </citation>
    <scope>NUCLEOTIDE SEQUENCE [LARGE SCALE GENOMIC DNA]</scope>
    <source>
        <strain evidence="7 8">BSker1</strain>
    </source>
</reference>
<comment type="catalytic activity">
    <reaction evidence="1">
        <text>ATP + protein L-histidine = ADP + protein N-phospho-L-histidine.</text>
        <dbReference type="EC" id="2.7.13.3"/>
    </reaction>
</comment>
<evidence type="ECO:0000259" key="6">
    <source>
        <dbReference type="PROSITE" id="PS50112"/>
    </source>
</evidence>
<evidence type="ECO:0000256" key="2">
    <source>
        <dbReference type="ARBA" id="ARBA00012438"/>
    </source>
</evidence>
<dbReference type="InterPro" id="IPR036097">
    <property type="entry name" value="HisK_dim/P_sf"/>
</dbReference>
<keyword evidence="7" id="KW-0418">Kinase</keyword>
<dbReference type="SMART" id="SM00091">
    <property type="entry name" value="PAS"/>
    <property type="match status" value="1"/>
</dbReference>
<dbReference type="PANTHER" id="PTHR43065">
    <property type="entry name" value="SENSOR HISTIDINE KINASE"/>
    <property type="match status" value="1"/>
</dbReference>
<dbReference type="InterPro" id="IPR004358">
    <property type="entry name" value="Sig_transdc_His_kin-like_C"/>
</dbReference>
<dbReference type="InterPro" id="IPR000014">
    <property type="entry name" value="PAS"/>
</dbReference>
<dbReference type="SUPFAM" id="SSF47384">
    <property type="entry name" value="Homodimeric domain of signal transducing histidine kinase"/>
    <property type="match status" value="1"/>
</dbReference>
<sequence>MSDSSFESRDKARMQELEKAFEVFTRTSRQLSDSYAELEAQVSSLSQELASARDARLQELAEKERIGRRLEQLLETLPGGVIVIDGEGRVRDANPAAESLLGKPLTEQSWEAIRRRAFTEQTRSTGEVSLRTGRRVSISQRSLEAEQGRIVLLTDVSETRALQELVDRHQRLSAMGEMAARLAHQIRTPLSAALLYAGQLETGHLGQDALPRIGGKLAGRLRQIEGMVGDMLMFASGGRRDDERLGVDELFAEAGGQVMARWRHQLKLQVQGGRGLAIRGSRAAVLGALTNLLNNAVEAVQGSESEIAHIRLRGERGDGRKVIIRVRDNGPGVPAGIREQIFEPFYTTRPQGTGLGLAVVRSVAEAHNGELMLGTPRQGGAEFILVLPDAEAGRSDIQEQQS</sequence>
<name>A0ABT1G561_9GAMM</name>
<dbReference type="InterPro" id="IPR005467">
    <property type="entry name" value="His_kinase_dom"/>
</dbReference>
<dbReference type="Pfam" id="PF13188">
    <property type="entry name" value="PAS_8"/>
    <property type="match status" value="1"/>
</dbReference>
<dbReference type="PRINTS" id="PR00344">
    <property type="entry name" value="BCTRLSENSOR"/>
</dbReference>